<dbReference type="AlphaFoldDB" id="A0A2Y8JST3"/>
<dbReference type="GO" id="GO:0005198">
    <property type="term" value="F:structural molecule activity"/>
    <property type="evidence" value="ECO:0007669"/>
    <property type="project" value="InterPro"/>
</dbReference>
<dbReference type="RefSeq" id="WP_112020215.1">
    <property type="nucleotide sequence ID" value="NZ_UCZA01000033.1"/>
</dbReference>
<name>A0A2Y8JST3_ECOLX</name>
<accession>A0A2Y8JST3</accession>
<dbReference type="Gene3D" id="2.60.169.10">
    <property type="entry name" value="Microviridae F protein"/>
    <property type="match status" value="2"/>
</dbReference>
<dbReference type="InterPro" id="IPR037002">
    <property type="entry name" value="Microviridae_protein_F_sf"/>
</dbReference>
<reference evidence="2 3" key="1">
    <citation type="submission" date="2018-06" db="EMBL/GenBank/DDBJ databases">
        <authorList>
            <consortium name="Pathogen Informatics"/>
            <person name="Doyle S."/>
        </authorList>
    </citation>
    <scope>NUCLEOTIDE SEQUENCE [LARGE SCALE GENOMIC DNA]</scope>
    <source>
        <strain evidence="2 3">VREC0535</strain>
    </source>
</reference>
<protein>
    <submittedName>
        <fullName evidence="2">Capsid protein (F protein)</fullName>
    </submittedName>
</protein>
<evidence type="ECO:0000313" key="3">
    <source>
        <dbReference type="Proteomes" id="UP000250671"/>
    </source>
</evidence>
<dbReference type="EMBL" id="UCZA01000033">
    <property type="protein sequence ID" value="SQP86850.1"/>
    <property type="molecule type" value="Genomic_DNA"/>
</dbReference>
<organism evidence="2 3">
    <name type="scientific">Escherichia coli</name>
    <dbReference type="NCBI Taxonomy" id="562"/>
    <lineage>
        <taxon>Bacteria</taxon>
        <taxon>Pseudomonadati</taxon>
        <taxon>Pseudomonadota</taxon>
        <taxon>Gammaproteobacteria</taxon>
        <taxon>Enterobacterales</taxon>
        <taxon>Enterobacteriaceae</taxon>
        <taxon>Escherichia</taxon>
    </lineage>
</organism>
<dbReference type="Pfam" id="PF02305">
    <property type="entry name" value="Phage_F"/>
    <property type="match status" value="1"/>
</dbReference>
<dbReference type="SUPFAM" id="SSF88645">
    <property type="entry name" value="ssDNA viruses"/>
    <property type="match status" value="1"/>
</dbReference>
<sequence length="569" mass="63660">MSKFGRKVPSNAKSQHNFSVIPSANIQRSVFNRSSGYKTTFDAGYLIPVFLDEALPGDTFHLKTSVLARLSTPVVPFMDNLRLDIQYFSVPYRLVWDNWQKFNGEQKNPGDSTDYLIPQIKAPAGGFPVGSLADYFGVPTGVEGISVSALPFRAYNLIYNEWYRDENLINSAPLPLGDEEETGLANFPLRKRAKRHDYFTSALPWPQKGEGVEIGLGVPPSYKLDFPSYEDGLFFSGKGVNVSGERFTTGPFVVGRDNVGGMPYNGASPYGGGDLDFGAIPNGINWDTLPRDGRYEYISGFHADRPPVTLQKEGGEVVDNLTINSLRQAFQLQRLLERDARGGTRYIEIIRSHFGVISPDARVQRPEYLGSGSFDININPVLQNSATTDASPQGNLAAYGVSGGVNRGFSHSFVEHCFVIGLVSVRADLTYQQGIPRMFSRQTRFDFYWPALAHLGEQAILNKEIYAQGNAKDDEVFGYQERYAEYRYRPSQITGKLRSTDPQSLDVWHLAQRFDSLPALNQEFIEENPPMKRVLAVQDEPQFIMDAFFDLKCVRPMPVYSVPGLIDHF</sequence>
<dbReference type="InterPro" id="IPR003514">
    <property type="entry name" value="Microviridae_protein_F"/>
</dbReference>
<evidence type="ECO:0000313" key="2">
    <source>
        <dbReference type="EMBL" id="SQP86850.1"/>
    </source>
</evidence>
<gene>
    <name evidence="2" type="ORF">SAMEA3752557_04508</name>
</gene>
<proteinExistence type="inferred from homology"/>
<dbReference type="InterPro" id="IPR016184">
    <property type="entry name" value="Capsid/spike_ssDNA_virus"/>
</dbReference>
<evidence type="ECO:0000256" key="1">
    <source>
        <dbReference type="ARBA" id="ARBA00009963"/>
    </source>
</evidence>
<dbReference type="Proteomes" id="UP000250671">
    <property type="component" value="Unassembled WGS sequence"/>
</dbReference>
<comment type="similarity">
    <text evidence="1">Belongs to the microviridae F protein family.</text>
</comment>